<dbReference type="AlphaFoldDB" id="A0A412N751"/>
<sequence length="381" mass="42930">MMKTLITLIFLLYSVALSSQERITLLFVGDLMQHRAQIDAARTSDGTYDYSSYFSLVKEEISRADIAIGNLEVTLGGKPYRGYPAFSAPDEYLQAIKDAGFDVLLTANNHCLDRGKTGLERTITQIDSLSIPYAGTYRNAAERKQRYPLFIRKKGFCIAILNYTYGTNGIKPSAPNIVNYIDKETILKDIHSARAVRPDAIIACMHWGEEYQSLPNREQRELTGWLLEQGVTHIIGSHPHVIQPMELRTNGNQQHVIVYSLGNFISNMSAANTDGGLIFTLQLEKYPLPEPIHPLQNNLSYSPSLEPFALSFPFARVVRCGYTLVWTGRPALTGEKNYILYPSHAPVDSLPKSARNRLNIFMKNSRKLLSRHNIGIYENNK</sequence>
<protein>
    <submittedName>
        <fullName evidence="3">CapA family protein</fullName>
    </submittedName>
</protein>
<dbReference type="PANTHER" id="PTHR33393">
    <property type="entry name" value="POLYGLUTAMINE SYNTHESIS ACCESSORY PROTEIN RV0574C-RELATED"/>
    <property type="match status" value="1"/>
</dbReference>
<evidence type="ECO:0000256" key="1">
    <source>
        <dbReference type="ARBA" id="ARBA00005662"/>
    </source>
</evidence>
<accession>A0A412N751</accession>
<reference evidence="3 4" key="1">
    <citation type="submission" date="2018-08" db="EMBL/GenBank/DDBJ databases">
        <title>A genome reference for cultivated species of the human gut microbiota.</title>
        <authorList>
            <person name="Zou Y."/>
            <person name="Xue W."/>
            <person name="Luo G."/>
        </authorList>
    </citation>
    <scope>NUCLEOTIDE SEQUENCE [LARGE SCALE GENOMIC DNA]</scope>
    <source>
        <strain evidence="3 4">AF19-1AC</strain>
    </source>
</reference>
<dbReference type="SMART" id="SM00854">
    <property type="entry name" value="PGA_cap"/>
    <property type="match status" value="1"/>
</dbReference>
<dbReference type="Pfam" id="PF09587">
    <property type="entry name" value="PGA_cap"/>
    <property type="match status" value="1"/>
</dbReference>
<organism evidence="3 4">
    <name type="scientific">Bacteroides clarus</name>
    <dbReference type="NCBI Taxonomy" id="626929"/>
    <lineage>
        <taxon>Bacteria</taxon>
        <taxon>Pseudomonadati</taxon>
        <taxon>Bacteroidota</taxon>
        <taxon>Bacteroidia</taxon>
        <taxon>Bacteroidales</taxon>
        <taxon>Bacteroidaceae</taxon>
        <taxon>Bacteroides</taxon>
    </lineage>
</organism>
<dbReference type="SUPFAM" id="SSF56300">
    <property type="entry name" value="Metallo-dependent phosphatases"/>
    <property type="match status" value="1"/>
</dbReference>
<proteinExistence type="inferred from homology"/>
<dbReference type="CDD" id="cd07381">
    <property type="entry name" value="MPP_CapA"/>
    <property type="match status" value="1"/>
</dbReference>
<gene>
    <name evidence="3" type="ORF">DWX38_05295</name>
</gene>
<dbReference type="Gene3D" id="3.60.21.10">
    <property type="match status" value="1"/>
</dbReference>
<comment type="similarity">
    <text evidence="1">Belongs to the CapA family.</text>
</comment>
<dbReference type="EMBL" id="QRWP01000003">
    <property type="protein sequence ID" value="RGT34390.1"/>
    <property type="molecule type" value="Genomic_DNA"/>
</dbReference>
<evidence type="ECO:0000313" key="4">
    <source>
        <dbReference type="Proteomes" id="UP000285159"/>
    </source>
</evidence>
<dbReference type="InterPro" id="IPR019079">
    <property type="entry name" value="Capsule_synth_CapA"/>
</dbReference>
<name>A0A412N751_9BACE</name>
<comment type="caution">
    <text evidence="3">The sequence shown here is derived from an EMBL/GenBank/DDBJ whole genome shotgun (WGS) entry which is preliminary data.</text>
</comment>
<evidence type="ECO:0000259" key="2">
    <source>
        <dbReference type="SMART" id="SM00854"/>
    </source>
</evidence>
<dbReference type="InterPro" id="IPR052169">
    <property type="entry name" value="CW_Biosynth-Accessory"/>
</dbReference>
<dbReference type="PANTHER" id="PTHR33393:SF12">
    <property type="entry name" value="CAPSULE BIOSYNTHESIS PROTEIN CAPA"/>
    <property type="match status" value="1"/>
</dbReference>
<evidence type="ECO:0000313" key="3">
    <source>
        <dbReference type="EMBL" id="RGT34390.1"/>
    </source>
</evidence>
<dbReference type="Proteomes" id="UP000285159">
    <property type="component" value="Unassembled WGS sequence"/>
</dbReference>
<dbReference type="InterPro" id="IPR029052">
    <property type="entry name" value="Metallo-depent_PP-like"/>
</dbReference>
<feature type="domain" description="Capsule synthesis protein CapA" evidence="2">
    <location>
        <begin position="24"/>
        <end position="268"/>
    </location>
</feature>